<comment type="subunit">
    <text evidence="2">The complex is composed of two ATP-binding proteins (LsrA), two transmembrane proteins (LsrC and LsrD) and a solute-binding protein (LsrB).</text>
</comment>
<dbReference type="EMBL" id="FRCS01000008">
    <property type="protein sequence ID" value="SHN41883.1"/>
    <property type="molecule type" value="Genomic_DNA"/>
</dbReference>
<evidence type="ECO:0000256" key="1">
    <source>
        <dbReference type="ARBA" id="ARBA00004651"/>
    </source>
</evidence>
<feature type="transmembrane region" description="Helical" evidence="12">
    <location>
        <begin position="287"/>
        <end position="307"/>
    </location>
</feature>
<protein>
    <recommendedName>
        <fullName evidence="10">Autoinducer 2 import system permease protein LsrC</fullName>
    </recommendedName>
</protein>
<sequence length="345" mass="35578">MTDRSATGTEPPPAVESAAPPPRRRSVTWLREEAGVLVVLVALVVVVGAFQPDFWLADNLTEIARQSSYIGILAIGMVFALAMREVDLSVGGTYALTIVVGALLIRDGLSPWIAAVVAIAIGGFLGFLNGLFTTYVQVPSFIATLGTLSLYKGLALALSNGQQVGGLDQDHPFFQVIGGTILGLPGAVWALVLSAALMTVVFTRTRFGAQIRAVGSNPDAAAFTGIPVNRVRIKALTVTGLFAGVSGVLALSFFVAGDPTVGTGYELMAIAAAIIGGTPLRGGTGSVPGAVLGSLILSVVAASLVFFSVPINWTTFATGAVILLAVALDSLLRRARAARRRSTSS</sequence>
<feature type="transmembrane region" description="Helical" evidence="12">
    <location>
        <begin position="112"/>
        <end position="132"/>
    </location>
</feature>
<evidence type="ECO:0000256" key="7">
    <source>
        <dbReference type="ARBA" id="ARBA00022989"/>
    </source>
</evidence>
<keyword evidence="5" id="KW-0997">Cell inner membrane</keyword>
<feature type="region of interest" description="Disordered" evidence="11">
    <location>
        <begin position="1"/>
        <end position="22"/>
    </location>
</feature>
<gene>
    <name evidence="13" type="ORF">SAMN05443668_1087</name>
</gene>
<keyword evidence="4" id="KW-1003">Cell membrane</keyword>
<comment type="subcellular location">
    <subcellularLocation>
        <location evidence="1">Cell membrane</location>
        <topology evidence="1">Multi-pass membrane protein</topology>
    </subcellularLocation>
</comment>
<accession>A0A1M7R6K5</accession>
<evidence type="ECO:0000256" key="10">
    <source>
        <dbReference type="ARBA" id="ARBA00039382"/>
    </source>
</evidence>
<feature type="transmembrane region" description="Helical" evidence="12">
    <location>
        <begin position="88"/>
        <end position="106"/>
    </location>
</feature>
<dbReference type="GO" id="GO:0005886">
    <property type="term" value="C:plasma membrane"/>
    <property type="evidence" value="ECO:0007669"/>
    <property type="project" value="UniProtKB-SubCell"/>
</dbReference>
<evidence type="ECO:0000313" key="14">
    <source>
        <dbReference type="Proteomes" id="UP000184440"/>
    </source>
</evidence>
<evidence type="ECO:0000256" key="12">
    <source>
        <dbReference type="SAM" id="Phobius"/>
    </source>
</evidence>
<evidence type="ECO:0000256" key="5">
    <source>
        <dbReference type="ARBA" id="ARBA00022519"/>
    </source>
</evidence>
<dbReference type="InterPro" id="IPR001851">
    <property type="entry name" value="ABC_transp_permease"/>
</dbReference>
<keyword evidence="8 12" id="KW-0472">Membrane</keyword>
<feature type="transmembrane region" description="Helical" evidence="12">
    <location>
        <begin position="262"/>
        <end position="280"/>
    </location>
</feature>
<evidence type="ECO:0000256" key="9">
    <source>
        <dbReference type="ARBA" id="ARBA00025439"/>
    </source>
</evidence>
<feature type="transmembrane region" description="Helical" evidence="12">
    <location>
        <begin position="173"/>
        <end position="202"/>
    </location>
</feature>
<feature type="transmembrane region" description="Helical" evidence="12">
    <location>
        <begin position="141"/>
        <end position="161"/>
    </location>
</feature>
<keyword evidence="14" id="KW-1185">Reference proteome</keyword>
<proteinExistence type="predicted"/>
<dbReference type="PANTHER" id="PTHR32196:SF29">
    <property type="entry name" value="AUTOINDUCER 2 IMPORT SYSTEM PERMEASE PROTEIN LSRC"/>
    <property type="match status" value="1"/>
</dbReference>
<feature type="transmembrane region" description="Helical" evidence="12">
    <location>
        <begin position="63"/>
        <end position="81"/>
    </location>
</feature>
<dbReference type="GO" id="GO:0022857">
    <property type="term" value="F:transmembrane transporter activity"/>
    <property type="evidence" value="ECO:0007669"/>
    <property type="project" value="InterPro"/>
</dbReference>
<keyword evidence="7 12" id="KW-1133">Transmembrane helix</keyword>
<keyword evidence="6 12" id="KW-0812">Transmembrane</keyword>
<dbReference type="RefSeq" id="WP_084741684.1">
    <property type="nucleotide sequence ID" value="NZ_FRCS01000008.1"/>
</dbReference>
<feature type="transmembrane region" description="Helical" evidence="12">
    <location>
        <begin position="235"/>
        <end position="256"/>
    </location>
</feature>
<evidence type="ECO:0000256" key="11">
    <source>
        <dbReference type="SAM" id="MobiDB-lite"/>
    </source>
</evidence>
<dbReference type="AlphaFoldDB" id="A0A1M7R6K5"/>
<dbReference type="OrthoDB" id="9808136at2"/>
<evidence type="ECO:0000256" key="4">
    <source>
        <dbReference type="ARBA" id="ARBA00022475"/>
    </source>
</evidence>
<dbReference type="Pfam" id="PF02653">
    <property type="entry name" value="BPD_transp_2"/>
    <property type="match status" value="1"/>
</dbReference>
<evidence type="ECO:0000256" key="6">
    <source>
        <dbReference type="ARBA" id="ARBA00022692"/>
    </source>
</evidence>
<dbReference type="Proteomes" id="UP000184440">
    <property type="component" value="Unassembled WGS sequence"/>
</dbReference>
<feature type="transmembrane region" description="Helical" evidence="12">
    <location>
        <begin position="313"/>
        <end position="332"/>
    </location>
</feature>
<evidence type="ECO:0000256" key="8">
    <source>
        <dbReference type="ARBA" id="ARBA00023136"/>
    </source>
</evidence>
<organism evidence="13 14">
    <name type="scientific">Cryptosporangium aurantiacum</name>
    <dbReference type="NCBI Taxonomy" id="134849"/>
    <lineage>
        <taxon>Bacteria</taxon>
        <taxon>Bacillati</taxon>
        <taxon>Actinomycetota</taxon>
        <taxon>Actinomycetes</taxon>
        <taxon>Cryptosporangiales</taxon>
        <taxon>Cryptosporangiaceae</taxon>
        <taxon>Cryptosporangium</taxon>
    </lineage>
</organism>
<dbReference type="CDD" id="cd06579">
    <property type="entry name" value="TM_PBP1_transp_AraH_like"/>
    <property type="match status" value="1"/>
</dbReference>
<dbReference type="STRING" id="134849.SAMN05443668_1087"/>
<evidence type="ECO:0000256" key="3">
    <source>
        <dbReference type="ARBA" id="ARBA00022448"/>
    </source>
</evidence>
<name>A0A1M7R6K5_9ACTN</name>
<dbReference type="PANTHER" id="PTHR32196">
    <property type="entry name" value="ABC TRANSPORTER PERMEASE PROTEIN YPHD-RELATED-RELATED"/>
    <property type="match status" value="1"/>
</dbReference>
<keyword evidence="3" id="KW-0813">Transport</keyword>
<reference evidence="13 14" key="1">
    <citation type="submission" date="2016-11" db="EMBL/GenBank/DDBJ databases">
        <authorList>
            <person name="Jaros S."/>
            <person name="Januszkiewicz K."/>
            <person name="Wedrychowicz H."/>
        </authorList>
    </citation>
    <scope>NUCLEOTIDE SEQUENCE [LARGE SCALE GENOMIC DNA]</scope>
    <source>
        <strain evidence="13 14">DSM 46144</strain>
    </source>
</reference>
<evidence type="ECO:0000256" key="2">
    <source>
        <dbReference type="ARBA" id="ARBA00011262"/>
    </source>
</evidence>
<feature type="transmembrane region" description="Helical" evidence="12">
    <location>
        <begin position="34"/>
        <end position="51"/>
    </location>
</feature>
<comment type="function">
    <text evidence="9">Part of the ABC transporter complex LsrABCD involved in autoinducer 2 (AI-2) import. Probably responsible for the translocation of the substrate across the membrane.</text>
</comment>
<evidence type="ECO:0000313" key="13">
    <source>
        <dbReference type="EMBL" id="SHN41883.1"/>
    </source>
</evidence>